<dbReference type="RefSeq" id="WP_054588396.1">
    <property type="nucleotide sequence ID" value="NZ_CP012700.1"/>
</dbReference>
<dbReference type="CDD" id="cd01066">
    <property type="entry name" value="APP_MetAP"/>
    <property type="match status" value="1"/>
</dbReference>
<reference evidence="2 3" key="1">
    <citation type="journal article" date="2015" name="Genome Announc.">
        <title>Complete Genome Sequence of Polypropylene Glycol- and Polyethylene Glycol-Degrading Sphingopyxis macrogoltabida Strain EY-1.</title>
        <authorList>
            <person name="Ohtsubo Y."/>
            <person name="Nagata Y."/>
            <person name="Numata M."/>
            <person name="Tsuchikane K."/>
            <person name="Hosoyama A."/>
            <person name="Yamazoe A."/>
            <person name="Tsuda M."/>
            <person name="Fujita N."/>
            <person name="Kawai F."/>
        </authorList>
    </citation>
    <scope>NUCLEOTIDE SEQUENCE [LARGE SCALE GENOMIC DNA]</scope>
    <source>
        <strain evidence="2 3">EY-1</strain>
    </source>
</reference>
<dbReference type="Gene3D" id="3.90.230.10">
    <property type="entry name" value="Creatinase/methionine aminopeptidase superfamily"/>
    <property type="match status" value="1"/>
</dbReference>
<name>A0A0N9UZ15_SPHMC</name>
<protein>
    <recommendedName>
        <fullName evidence="1">Peptidase M24 domain-containing protein</fullName>
    </recommendedName>
</protein>
<dbReference type="OrthoDB" id="7801653at2"/>
<dbReference type="SUPFAM" id="SSF55920">
    <property type="entry name" value="Creatinase/aminopeptidase"/>
    <property type="match status" value="1"/>
</dbReference>
<accession>A0A0N9UZ15</accession>
<organism evidence="2 3">
    <name type="scientific">Sphingopyxis macrogoltabida</name>
    <name type="common">Sphingomonas macrogoltabidus</name>
    <dbReference type="NCBI Taxonomy" id="33050"/>
    <lineage>
        <taxon>Bacteria</taxon>
        <taxon>Pseudomonadati</taxon>
        <taxon>Pseudomonadota</taxon>
        <taxon>Alphaproteobacteria</taxon>
        <taxon>Sphingomonadales</taxon>
        <taxon>Sphingomonadaceae</taxon>
        <taxon>Sphingopyxis</taxon>
    </lineage>
</organism>
<evidence type="ECO:0000313" key="2">
    <source>
        <dbReference type="EMBL" id="ALH81119.1"/>
    </source>
</evidence>
<evidence type="ECO:0000259" key="1">
    <source>
        <dbReference type="Pfam" id="PF00557"/>
    </source>
</evidence>
<dbReference type="AlphaFoldDB" id="A0A0N9UZ15"/>
<dbReference type="InterPro" id="IPR050659">
    <property type="entry name" value="Peptidase_M24B"/>
</dbReference>
<dbReference type="InterPro" id="IPR029149">
    <property type="entry name" value="Creatin/AminoP/Spt16_N"/>
</dbReference>
<gene>
    <name evidence="2" type="ORF">AN936_12295</name>
</gene>
<dbReference type="KEGG" id="smag:AN936_12295"/>
<dbReference type="Proteomes" id="UP000058074">
    <property type="component" value="Chromosome"/>
</dbReference>
<evidence type="ECO:0000313" key="3">
    <source>
        <dbReference type="Proteomes" id="UP000058074"/>
    </source>
</evidence>
<dbReference type="PANTHER" id="PTHR46112">
    <property type="entry name" value="AMINOPEPTIDASE"/>
    <property type="match status" value="1"/>
</dbReference>
<proteinExistence type="predicted"/>
<dbReference type="EMBL" id="CP012700">
    <property type="protein sequence ID" value="ALH81119.1"/>
    <property type="molecule type" value="Genomic_DNA"/>
</dbReference>
<feature type="domain" description="Peptidase M24" evidence="1">
    <location>
        <begin position="174"/>
        <end position="409"/>
    </location>
</feature>
<dbReference type="SUPFAM" id="SSF53092">
    <property type="entry name" value="Creatinase/prolidase N-terminal domain"/>
    <property type="match status" value="1"/>
</dbReference>
<dbReference type="PATRIC" id="fig|33050.5.peg.2540"/>
<sequence>MTSSNYFPREEYEGRWKRVWDAMRAKGYDHLLVWSRGAGSYDRLGNGLWLTNFANNGTGQDWADDVQMGAWTFSAVLFRDGRAPELHSAQPPQETEYAKVVCGELIVHEPSLITGLPEYFRKHGIEGRVAVVGDDVLPGLYDRRLRSLTPQIEWVTDEWFLLEPQRVKSKREQEAFRTAGDITTHALAAGMDALIAGESSAEAAARTAMEIMRRGGCFSRIDMHHGPHAERFLLGDMLYGYDTSAPQKGDMVRGWIQGPIFQGYWLDPGRTAVCGGLPTKEQRHILEGATEVCRTIIKAIRPGVTARQLGVIGESAASRYAGAGIDLNLGIFGHQMGTFYGPHIIPAGDPGVLEAIEEKQGASANEIMVREYEKIDEPYEPGMLIAVEAFMKHAGVGMSGLEDHVLVTADGCEQITNTPLYL</sequence>
<dbReference type="PANTHER" id="PTHR46112:SF2">
    <property type="entry name" value="XAA-PRO AMINOPEPTIDASE P-RELATED"/>
    <property type="match status" value="1"/>
</dbReference>
<dbReference type="Pfam" id="PF00557">
    <property type="entry name" value="Peptidase_M24"/>
    <property type="match status" value="1"/>
</dbReference>
<dbReference type="InterPro" id="IPR000994">
    <property type="entry name" value="Pept_M24"/>
</dbReference>
<dbReference type="InterPro" id="IPR036005">
    <property type="entry name" value="Creatinase/aminopeptidase-like"/>
</dbReference>